<dbReference type="InterPro" id="IPR003594">
    <property type="entry name" value="HATPase_dom"/>
</dbReference>
<gene>
    <name evidence="12" type="ORF">ADS79_23090</name>
    <name evidence="11" type="ORF">BRE01_10180</name>
</gene>
<feature type="domain" description="Histidine kinase" evidence="10">
    <location>
        <begin position="242"/>
        <end position="452"/>
    </location>
</feature>
<evidence type="ECO:0000256" key="6">
    <source>
        <dbReference type="ARBA" id="ARBA00022777"/>
    </source>
</evidence>
<keyword evidence="6 12" id="KW-0418">Kinase</keyword>
<reference evidence="11 14" key="3">
    <citation type="submission" date="2019-06" db="EMBL/GenBank/DDBJ databases">
        <title>Whole genome shotgun sequence of Brevibacillus reuszeri NBRC 15719.</title>
        <authorList>
            <person name="Hosoyama A."/>
            <person name="Uohara A."/>
            <person name="Ohji S."/>
            <person name="Ichikawa N."/>
        </authorList>
    </citation>
    <scope>NUCLEOTIDE SEQUENCE [LARGE SCALE GENOMIC DNA]</scope>
    <source>
        <strain evidence="11 14">NBRC 15719</strain>
    </source>
</reference>
<evidence type="ECO:0000256" key="4">
    <source>
        <dbReference type="ARBA" id="ARBA00022679"/>
    </source>
</evidence>
<keyword evidence="9" id="KW-1133">Transmembrane helix</keyword>
<dbReference type="STRING" id="54915.ADS79_23090"/>
<evidence type="ECO:0000313" key="14">
    <source>
        <dbReference type="Proteomes" id="UP000319578"/>
    </source>
</evidence>
<protein>
    <recommendedName>
        <fullName evidence="2">histidine kinase</fullName>
        <ecNumber evidence="2">2.7.13.3</ecNumber>
    </recommendedName>
</protein>
<evidence type="ECO:0000256" key="7">
    <source>
        <dbReference type="ARBA" id="ARBA00022840"/>
    </source>
</evidence>
<keyword evidence="9" id="KW-0472">Membrane</keyword>
<evidence type="ECO:0000256" key="9">
    <source>
        <dbReference type="SAM" id="Phobius"/>
    </source>
</evidence>
<dbReference type="InterPro" id="IPR005467">
    <property type="entry name" value="His_kinase_dom"/>
</dbReference>
<dbReference type="PRINTS" id="PR00344">
    <property type="entry name" value="BCTRLSENSOR"/>
</dbReference>
<dbReference type="GO" id="GO:0004673">
    <property type="term" value="F:protein histidine kinase activity"/>
    <property type="evidence" value="ECO:0007669"/>
    <property type="project" value="UniProtKB-EC"/>
</dbReference>
<keyword evidence="9" id="KW-0812">Transmembrane</keyword>
<dbReference type="EMBL" id="BJON01000004">
    <property type="protein sequence ID" value="GED67316.1"/>
    <property type="molecule type" value="Genomic_DNA"/>
</dbReference>
<keyword evidence="14" id="KW-1185">Reference proteome</keyword>
<dbReference type="AlphaFoldDB" id="A0A0K9YSJ8"/>
<keyword evidence="5" id="KW-0547">Nucleotide-binding</keyword>
<accession>A0A0K9YSJ8</accession>
<keyword evidence="3" id="KW-0597">Phosphoprotein</keyword>
<dbReference type="PANTHER" id="PTHR43065:SF10">
    <property type="entry name" value="PEROXIDE STRESS-ACTIVATED HISTIDINE KINASE MAK3"/>
    <property type="match status" value="1"/>
</dbReference>
<dbReference type="Gene3D" id="3.30.565.10">
    <property type="entry name" value="Histidine kinase-like ATPase, C-terminal domain"/>
    <property type="match status" value="1"/>
</dbReference>
<evidence type="ECO:0000256" key="8">
    <source>
        <dbReference type="ARBA" id="ARBA00023012"/>
    </source>
</evidence>
<dbReference type="PROSITE" id="PS50109">
    <property type="entry name" value="HIS_KIN"/>
    <property type="match status" value="1"/>
</dbReference>
<keyword evidence="8" id="KW-0902">Two-component regulatory system</keyword>
<dbReference type="InterPro" id="IPR004358">
    <property type="entry name" value="Sig_transdc_His_kin-like_C"/>
</dbReference>
<dbReference type="EMBL" id="LGIQ01000009">
    <property type="protein sequence ID" value="KNB71646.1"/>
    <property type="molecule type" value="Genomic_DNA"/>
</dbReference>
<feature type="transmembrane region" description="Helical" evidence="9">
    <location>
        <begin position="130"/>
        <end position="152"/>
    </location>
</feature>
<dbReference type="SUPFAM" id="SSF55874">
    <property type="entry name" value="ATPase domain of HSP90 chaperone/DNA topoisomerase II/histidine kinase"/>
    <property type="match status" value="1"/>
</dbReference>
<dbReference type="GO" id="GO:0000160">
    <property type="term" value="P:phosphorelay signal transduction system"/>
    <property type="evidence" value="ECO:0007669"/>
    <property type="project" value="UniProtKB-KW"/>
</dbReference>
<feature type="transmembrane region" description="Helical" evidence="9">
    <location>
        <begin position="164"/>
        <end position="184"/>
    </location>
</feature>
<keyword evidence="4" id="KW-0808">Transferase</keyword>
<organism evidence="12 13">
    <name type="scientific">Brevibacillus reuszeri</name>
    <dbReference type="NCBI Taxonomy" id="54915"/>
    <lineage>
        <taxon>Bacteria</taxon>
        <taxon>Bacillati</taxon>
        <taxon>Bacillota</taxon>
        <taxon>Bacilli</taxon>
        <taxon>Bacillales</taxon>
        <taxon>Paenibacillaceae</taxon>
        <taxon>Brevibacillus</taxon>
    </lineage>
</organism>
<dbReference type="OrthoDB" id="9121833at2"/>
<evidence type="ECO:0000256" key="3">
    <source>
        <dbReference type="ARBA" id="ARBA00022553"/>
    </source>
</evidence>
<feature type="transmembrane region" description="Helical" evidence="9">
    <location>
        <begin position="66"/>
        <end position="92"/>
    </location>
</feature>
<feature type="transmembrane region" description="Helical" evidence="9">
    <location>
        <begin position="196"/>
        <end position="218"/>
    </location>
</feature>
<dbReference type="Proteomes" id="UP000036834">
    <property type="component" value="Unassembled WGS sequence"/>
</dbReference>
<dbReference type="GO" id="GO:0005524">
    <property type="term" value="F:ATP binding"/>
    <property type="evidence" value="ECO:0007669"/>
    <property type="project" value="UniProtKB-KW"/>
</dbReference>
<dbReference type="PANTHER" id="PTHR43065">
    <property type="entry name" value="SENSOR HISTIDINE KINASE"/>
    <property type="match status" value="1"/>
</dbReference>
<dbReference type="PATRIC" id="fig|54915.3.peg.3750"/>
<evidence type="ECO:0000256" key="5">
    <source>
        <dbReference type="ARBA" id="ARBA00022741"/>
    </source>
</evidence>
<evidence type="ECO:0000256" key="1">
    <source>
        <dbReference type="ARBA" id="ARBA00000085"/>
    </source>
</evidence>
<evidence type="ECO:0000256" key="2">
    <source>
        <dbReference type="ARBA" id="ARBA00012438"/>
    </source>
</evidence>
<dbReference type="Pfam" id="PF02518">
    <property type="entry name" value="HATPase_c"/>
    <property type="match status" value="1"/>
</dbReference>
<dbReference type="RefSeq" id="WP_049740690.1">
    <property type="nucleotide sequence ID" value="NZ_BJON01000004.1"/>
</dbReference>
<reference evidence="12" key="2">
    <citation type="submission" date="2015-07" db="EMBL/GenBank/DDBJ databases">
        <title>MeaNS - Measles Nucleotide Surveillance Program.</title>
        <authorList>
            <person name="Tran T."/>
            <person name="Druce J."/>
        </authorList>
    </citation>
    <scope>NUCLEOTIDE SEQUENCE</scope>
    <source>
        <strain evidence="12">DSM 9887</strain>
    </source>
</reference>
<dbReference type="InterPro" id="IPR036890">
    <property type="entry name" value="HATPase_C_sf"/>
</dbReference>
<evidence type="ECO:0000313" key="13">
    <source>
        <dbReference type="Proteomes" id="UP000036834"/>
    </source>
</evidence>
<comment type="catalytic activity">
    <reaction evidence="1">
        <text>ATP + protein L-histidine = ADP + protein N-phospho-L-histidine.</text>
        <dbReference type="EC" id="2.7.13.3"/>
    </reaction>
</comment>
<dbReference type="Proteomes" id="UP000319578">
    <property type="component" value="Unassembled WGS sequence"/>
</dbReference>
<evidence type="ECO:0000313" key="11">
    <source>
        <dbReference type="EMBL" id="GED67316.1"/>
    </source>
</evidence>
<dbReference type="EC" id="2.7.13.3" evidence="2"/>
<dbReference type="SMART" id="SM00387">
    <property type="entry name" value="HATPase_c"/>
    <property type="match status" value="1"/>
</dbReference>
<keyword evidence="7" id="KW-0067">ATP-binding</keyword>
<reference evidence="13" key="1">
    <citation type="submission" date="2015-07" db="EMBL/GenBank/DDBJ databases">
        <title>Genome sequencing project for genomic taxonomy and phylogenomics of Bacillus-like bacteria.</title>
        <authorList>
            <person name="Liu B."/>
            <person name="Wang J."/>
            <person name="Zhu Y."/>
            <person name="Liu G."/>
            <person name="Chen Q."/>
            <person name="Chen Z."/>
            <person name="Lan J."/>
            <person name="Che J."/>
            <person name="Ge C."/>
            <person name="Shi H."/>
            <person name="Pan Z."/>
            <person name="Liu X."/>
        </authorList>
    </citation>
    <scope>NUCLEOTIDE SEQUENCE [LARGE SCALE GENOMIC DNA]</scope>
    <source>
        <strain evidence="13">DSM 9887</strain>
    </source>
</reference>
<proteinExistence type="predicted"/>
<comment type="caution">
    <text evidence="12">The sequence shown here is derived from an EMBL/GenBank/DDBJ whole genome shotgun (WGS) entry which is preliminary data.</text>
</comment>
<name>A0A0K9YSJ8_9BACL</name>
<feature type="transmembrane region" description="Helical" evidence="9">
    <location>
        <begin position="104"/>
        <end position="124"/>
    </location>
</feature>
<evidence type="ECO:0000259" key="10">
    <source>
        <dbReference type="PROSITE" id="PS50109"/>
    </source>
</evidence>
<sequence>MMVFILFTIWALGLLVLFTDPKRTSIRWACATAFVGGGGFLSGVIDETLIPLWKDTLALYPGSEQFLLFLSYSASFVCQTGLPYTFFMFAVHSSEWLSRRVKQSIQYAALLLPLLMLVITPIYPVLSFNYWIMVAWVIPFFLVSCTLLIVQYRREKDPLVKKNSFFTNVLIIIPLFFVFIFIYVMRIQNDYEAWRYNMLVVAIQFILIVAISLKYGFLGVRLRVEKKRLDSTLRALTSGAQIINHTIKNEAGKISLYADRIESFAEETNQPSLKEDALVLSQSSQHMLDMMNRIQGQLREVELREADCFPSQIISQVISTLTPYSEKNQVNVEKELDETLQLHCDPVQLREIITNLCMNAMEAMKNGGTLRLQLFRSNKHLVIAAADTGTGISKENLPHVLDPFFSTKRTGQNFGLGLSYCYNVMQKHQGQLEIYSEPGKGTTVFLFFPKKRVVQT</sequence>
<evidence type="ECO:0000313" key="12">
    <source>
        <dbReference type="EMBL" id="KNB71646.1"/>
    </source>
</evidence>